<evidence type="ECO:0000256" key="6">
    <source>
        <dbReference type="ARBA" id="ARBA00022723"/>
    </source>
</evidence>
<dbReference type="Proteomes" id="UP001056500">
    <property type="component" value="Chromosome"/>
</dbReference>
<evidence type="ECO:0000256" key="12">
    <source>
        <dbReference type="SAM" id="Phobius"/>
    </source>
</evidence>
<keyword evidence="5 12" id="KW-0812">Transmembrane</keyword>
<organism evidence="14 15">
    <name type="scientific">Brevibacillus ruminantium</name>
    <dbReference type="NCBI Taxonomy" id="2950604"/>
    <lineage>
        <taxon>Bacteria</taxon>
        <taxon>Bacillati</taxon>
        <taxon>Bacillota</taxon>
        <taxon>Bacilli</taxon>
        <taxon>Bacillales</taxon>
        <taxon>Paenibacillaceae</taxon>
        <taxon>Brevibacillus</taxon>
    </lineage>
</organism>
<proteinExistence type="inferred from homology"/>
<feature type="transmembrane region" description="Helical" evidence="12">
    <location>
        <begin position="43"/>
        <end position="64"/>
    </location>
</feature>
<keyword evidence="15" id="KW-1185">Reference proteome</keyword>
<dbReference type="PANTHER" id="PTHR39188:SF3">
    <property type="entry name" value="STAGE IV SPORULATION PROTEIN FB"/>
    <property type="match status" value="1"/>
</dbReference>
<dbReference type="Pfam" id="PF02163">
    <property type="entry name" value="Peptidase_M50"/>
    <property type="match status" value="2"/>
</dbReference>
<dbReference type="InterPro" id="IPR008915">
    <property type="entry name" value="Peptidase_M50"/>
</dbReference>
<keyword evidence="11 12" id="KW-0472">Membrane</keyword>
<evidence type="ECO:0000256" key="1">
    <source>
        <dbReference type="ARBA" id="ARBA00001947"/>
    </source>
</evidence>
<feature type="transmembrane region" description="Helical" evidence="12">
    <location>
        <begin position="170"/>
        <end position="200"/>
    </location>
</feature>
<evidence type="ECO:0000256" key="7">
    <source>
        <dbReference type="ARBA" id="ARBA00022801"/>
    </source>
</evidence>
<feature type="transmembrane region" description="Helical" evidence="12">
    <location>
        <begin position="133"/>
        <end position="150"/>
    </location>
</feature>
<evidence type="ECO:0000256" key="10">
    <source>
        <dbReference type="ARBA" id="ARBA00023049"/>
    </source>
</evidence>
<dbReference type="RefSeq" id="WP_251871989.1">
    <property type="nucleotide sequence ID" value="NZ_CP098755.1"/>
</dbReference>
<feature type="transmembrane region" description="Helical" evidence="12">
    <location>
        <begin position="76"/>
        <end position="94"/>
    </location>
</feature>
<dbReference type="PANTHER" id="PTHR39188">
    <property type="entry name" value="MEMBRANE-ASSOCIATED ZINC METALLOPROTEASE M50B"/>
    <property type="match status" value="1"/>
</dbReference>
<accession>A0ABY4WCG4</accession>
<evidence type="ECO:0000256" key="5">
    <source>
        <dbReference type="ARBA" id="ARBA00022692"/>
    </source>
</evidence>
<evidence type="ECO:0000259" key="13">
    <source>
        <dbReference type="Pfam" id="PF02163"/>
    </source>
</evidence>
<gene>
    <name evidence="14" type="ORF">NDK47_22590</name>
</gene>
<feature type="domain" description="Peptidase M50" evidence="13">
    <location>
        <begin position="53"/>
        <end position="118"/>
    </location>
</feature>
<dbReference type="CDD" id="cd06160">
    <property type="entry name" value="S2P-M50_like_2"/>
    <property type="match status" value="1"/>
</dbReference>
<keyword evidence="4 14" id="KW-0645">Protease</keyword>
<evidence type="ECO:0000256" key="11">
    <source>
        <dbReference type="ARBA" id="ARBA00023136"/>
    </source>
</evidence>
<sequence length="372" mass="42151">MNKTRSALLALGAFLLTNLKWLIGLLKFSKFGTTLLSMVLSLGAYAMLYGWKFAVALVYLIFVHEMGHVIAAKQKGIATSPAVFIPFAGAFIAMKDHPRDASTEAYLAYGGPLAGLLSFLPALPLYWWTHDPFWALVIYLGALLNLFNLLPVSPLDGGRIVSVLSTKIWLIGLIVLGVMLFASPGPIMVFIFIMGLITWWNRAREGFQKRVLEYEKEQDQAFLREMASWPQLETTWGKREELYTRQLAAQAQKVPEGFAVPFLQDDKRFAKERVRLDQRFAVKTWELFHQWERETVLFIDGDPYRPAPSRLITEAEAESQANIARIDEQLHRMSTYYVAPAATKWKVLAAYLGLAGVLSVFFVYGQYLLQIK</sequence>
<name>A0ABY4WCG4_9BACL</name>
<reference evidence="14" key="1">
    <citation type="submission" date="2022-06" db="EMBL/GenBank/DDBJ databases">
        <title>Genome sequencing of Brevibacillus sp. BB3-R1.</title>
        <authorList>
            <person name="Heo J."/>
            <person name="Lee D."/>
            <person name="Won M."/>
            <person name="Han B.-H."/>
            <person name="Hong S.-B."/>
            <person name="Kwon S.-W."/>
        </authorList>
    </citation>
    <scope>NUCLEOTIDE SEQUENCE</scope>
    <source>
        <strain evidence="14">BB3-R1</strain>
    </source>
</reference>
<keyword evidence="8" id="KW-0862">Zinc</keyword>
<keyword evidence="10" id="KW-0482">Metalloprotease</keyword>
<keyword evidence="7" id="KW-0378">Hydrolase</keyword>
<protein>
    <submittedName>
        <fullName evidence="14">Site-2 protease family protein</fullName>
    </submittedName>
</protein>
<dbReference type="EMBL" id="CP098755">
    <property type="protein sequence ID" value="USG64881.1"/>
    <property type="molecule type" value="Genomic_DNA"/>
</dbReference>
<dbReference type="GO" id="GO:0008233">
    <property type="term" value="F:peptidase activity"/>
    <property type="evidence" value="ECO:0007669"/>
    <property type="project" value="UniProtKB-KW"/>
</dbReference>
<evidence type="ECO:0000256" key="2">
    <source>
        <dbReference type="ARBA" id="ARBA00004141"/>
    </source>
</evidence>
<evidence type="ECO:0000256" key="8">
    <source>
        <dbReference type="ARBA" id="ARBA00022833"/>
    </source>
</evidence>
<comment type="cofactor">
    <cofactor evidence="1">
        <name>Zn(2+)</name>
        <dbReference type="ChEBI" id="CHEBI:29105"/>
    </cofactor>
</comment>
<feature type="domain" description="Peptidase M50" evidence="13">
    <location>
        <begin position="130"/>
        <end position="167"/>
    </location>
</feature>
<evidence type="ECO:0000256" key="9">
    <source>
        <dbReference type="ARBA" id="ARBA00022989"/>
    </source>
</evidence>
<comment type="similarity">
    <text evidence="3">Belongs to the peptidase M50B family.</text>
</comment>
<feature type="transmembrane region" description="Helical" evidence="12">
    <location>
        <begin position="348"/>
        <end position="369"/>
    </location>
</feature>
<comment type="subcellular location">
    <subcellularLocation>
        <location evidence="2">Membrane</location>
        <topology evidence="2">Multi-pass membrane protein</topology>
    </subcellularLocation>
</comment>
<evidence type="ECO:0000256" key="4">
    <source>
        <dbReference type="ARBA" id="ARBA00022670"/>
    </source>
</evidence>
<feature type="transmembrane region" description="Helical" evidence="12">
    <location>
        <begin position="106"/>
        <end position="126"/>
    </location>
</feature>
<evidence type="ECO:0000256" key="3">
    <source>
        <dbReference type="ARBA" id="ARBA00007931"/>
    </source>
</evidence>
<keyword evidence="9 12" id="KW-1133">Transmembrane helix</keyword>
<evidence type="ECO:0000313" key="15">
    <source>
        <dbReference type="Proteomes" id="UP001056500"/>
    </source>
</evidence>
<evidence type="ECO:0000313" key="14">
    <source>
        <dbReference type="EMBL" id="USG64881.1"/>
    </source>
</evidence>
<dbReference type="GO" id="GO:0006508">
    <property type="term" value="P:proteolysis"/>
    <property type="evidence" value="ECO:0007669"/>
    <property type="project" value="UniProtKB-KW"/>
</dbReference>
<keyword evidence="6" id="KW-0479">Metal-binding</keyword>